<evidence type="ECO:0000313" key="2">
    <source>
        <dbReference type="Proteomes" id="UP000503251"/>
    </source>
</evidence>
<accession>A0ABX6NF66</accession>
<protein>
    <recommendedName>
        <fullName evidence="3">Solute-binding protein family 3/N-terminal domain-containing protein</fullName>
    </recommendedName>
</protein>
<dbReference type="Proteomes" id="UP000503251">
    <property type="component" value="Chromosome"/>
</dbReference>
<dbReference type="RefSeq" id="WP_171267263.1">
    <property type="nucleotide sequence ID" value="NZ_CP039543.1"/>
</dbReference>
<dbReference type="SUPFAM" id="SSF53850">
    <property type="entry name" value="Periplasmic binding protein-like II"/>
    <property type="match status" value="1"/>
</dbReference>
<name>A0ABX6NF66_9BACT</name>
<keyword evidence="2" id="KW-1185">Reference proteome</keyword>
<gene>
    <name evidence="1" type="ORF">E8L03_10025</name>
</gene>
<sequence length="233" mass="26085">MIAALAVPSSASQQITINSTYSPPYTTPNRDGYFDLLLIEAFGRLGYQVHVNMLPAQRALADAASGRADGDIGRIAGLDKSYPSLVRVPEPALDSREFVGFSRHVDIATTSWETLAPYHLAYVEGWQIFRDNIPKQATVTALHSTDALFRFLDKDRCDIALTARFDGLAMLKALHIEDVHILEPPLASLKMYLYLNRNRIDLVEPLAEIFREMKADGSIDSIRTQVFGRYARR</sequence>
<dbReference type="Gene3D" id="3.40.190.10">
    <property type="entry name" value="Periplasmic binding protein-like II"/>
    <property type="match status" value="2"/>
</dbReference>
<dbReference type="EMBL" id="CP039543">
    <property type="protein sequence ID" value="QJT09254.1"/>
    <property type="molecule type" value="Genomic_DNA"/>
</dbReference>
<reference evidence="1 2" key="1">
    <citation type="submission" date="2019-04" db="EMBL/GenBank/DDBJ databases">
        <title>Isolation and culture of sulfate reducing bacteria from the cold seep of the South China Sea.</title>
        <authorList>
            <person name="Sun C."/>
            <person name="Liu R."/>
        </authorList>
    </citation>
    <scope>NUCLEOTIDE SEQUENCE [LARGE SCALE GENOMIC DNA]</scope>
    <source>
        <strain evidence="1 2">CS1</strain>
    </source>
</reference>
<evidence type="ECO:0008006" key="3">
    <source>
        <dbReference type="Google" id="ProtNLM"/>
    </source>
</evidence>
<proteinExistence type="predicted"/>
<organism evidence="1 2">
    <name type="scientific">Oceanidesulfovibrio marinus</name>
    <dbReference type="NCBI Taxonomy" id="370038"/>
    <lineage>
        <taxon>Bacteria</taxon>
        <taxon>Pseudomonadati</taxon>
        <taxon>Thermodesulfobacteriota</taxon>
        <taxon>Desulfovibrionia</taxon>
        <taxon>Desulfovibrionales</taxon>
        <taxon>Desulfovibrionaceae</taxon>
        <taxon>Oceanidesulfovibrio</taxon>
    </lineage>
</organism>
<evidence type="ECO:0000313" key="1">
    <source>
        <dbReference type="EMBL" id="QJT09254.1"/>
    </source>
</evidence>